<reference evidence="2" key="2">
    <citation type="submission" date="2020-09" db="EMBL/GenBank/DDBJ databases">
        <authorList>
            <person name="Sun Q."/>
            <person name="Ohkuma M."/>
        </authorList>
    </citation>
    <scope>NUCLEOTIDE SEQUENCE</scope>
    <source>
        <strain evidence="2">JCM 4346</strain>
    </source>
</reference>
<evidence type="ECO:0000313" key="2">
    <source>
        <dbReference type="EMBL" id="GGR52402.1"/>
    </source>
</evidence>
<dbReference type="AlphaFoldDB" id="A0A918FLN5"/>
<evidence type="ECO:0000256" key="1">
    <source>
        <dbReference type="SAM" id="MobiDB-lite"/>
    </source>
</evidence>
<name>A0A918FLN5_9ACTN</name>
<reference evidence="2" key="1">
    <citation type="journal article" date="2014" name="Int. J. Syst. Evol. Microbiol.">
        <title>Complete genome sequence of Corynebacterium casei LMG S-19264T (=DSM 44701T), isolated from a smear-ripened cheese.</title>
        <authorList>
            <consortium name="US DOE Joint Genome Institute (JGI-PGF)"/>
            <person name="Walter F."/>
            <person name="Albersmeier A."/>
            <person name="Kalinowski J."/>
            <person name="Ruckert C."/>
        </authorList>
    </citation>
    <scope>NUCLEOTIDE SEQUENCE</scope>
    <source>
        <strain evidence="2">JCM 4346</strain>
    </source>
</reference>
<feature type="region of interest" description="Disordered" evidence="1">
    <location>
        <begin position="1"/>
        <end position="29"/>
    </location>
</feature>
<comment type="caution">
    <text evidence="2">The sequence shown here is derived from an EMBL/GenBank/DDBJ whole genome shotgun (WGS) entry which is preliminary data.</text>
</comment>
<organism evidence="2 3">
    <name type="scientific">Streptomyces aurantiogriseus</name>
    <dbReference type="NCBI Taxonomy" id="66870"/>
    <lineage>
        <taxon>Bacteria</taxon>
        <taxon>Bacillati</taxon>
        <taxon>Actinomycetota</taxon>
        <taxon>Actinomycetes</taxon>
        <taxon>Kitasatosporales</taxon>
        <taxon>Streptomycetaceae</taxon>
        <taxon>Streptomyces</taxon>
    </lineage>
</organism>
<dbReference type="EMBL" id="BMSX01000028">
    <property type="protein sequence ID" value="GGR52402.1"/>
    <property type="molecule type" value="Genomic_DNA"/>
</dbReference>
<sequence length="187" mass="20919">MQASALGQDDATATERPPDGRDSMRAMPFPHPDGDYTITAMYSVTDDAWYLELDLVAGPRNLVTAIVPDEDPAREPTVCFSPLEQRLDIPYEVMRWFMDCVGEEIRTSRAWMRLRPELVEVIHQLRQEYLGAIDDDDFAHVLVEIRAAVPEADLLTVLAAAFGRKPDGTAVEHPEALRPADDQGDRA</sequence>
<proteinExistence type="predicted"/>
<protein>
    <submittedName>
        <fullName evidence="2">Uncharacterized protein</fullName>
    </submittedName>
</protein>
<gene>
    <name evidence="2" type="ORF">GCM10010251_81800</name>
</gene>
<accession>A0A918FLN5</accession>
<evidence type="ECO:0000313" key="3">
    <source>
        <dbReference type="Proteomes" id="UP000658320"/>
    </source>
</evidence>
<keyword evidence="3" id="KW-1185">Reference proteome</keyword>
<dbReference type="Proteomes" id="UP000658320">
    <property type="component" value="Unassembled WGS sequence"/>
</dbReference>